<gene>
    <name evidence="1" type="ordered locus">Pcar_3433</name>
</gene>
<proteinExistence type="predicted"/>
<reference evidence="1 2" key="2">
    <citation type="journal article" date="2012" name="BMC Genomics">
        <title>The genome of Pelobacter carbinolicus reveals surprising metabolic capabilities and physiological features.</title>
        <authorList>
            <person name="Aklujkar M."/>
            <person name="Haveman S.A."/>
            <person name="Didonato R.Jr."/>
            <person name="Chertkov O."/>
            <person name="Han C.S."/>
            <person name="Land M.L."/>
            <person name="Brown P."/>
            <person name="Lovley D.R."/>
        </authorList>
    </citation>
    <scope>NUCLEOTIDE SEQUENCE [LARGE SCALE GENOMIC DNA]</scope>
    <source>
        <strain evidence="2">DSM 2380 / NBRC 103641 / GraBd1</strain>
    </source>
</reference>
<dbReference type="EMBL" id="CP000142">
    <property type="protein sequence ID" value="AFR67598.1"/>
    <property type="molecule type" value="Genomic_DNA"/>
</dbReference>
<accession>J9U3Y3</accession>
<dbReference type="HOGENOM" id="CLU_2900180_0_0_7"/>
<organism evidence="1 2">
    <name type="scientific">Syntrophotalea carbinolica (strain DSM 2380 / NBRC 103641 / GraBd1)</name>
    <name type="common">Pelobacter carbinolicus</name>
    <dbReference type="NCBI Taxonomy" id="338963"/>
    <lineage>
        <taxon>Bacteria</taxon>
        <taxon>Pseudomonadati</taxon>
        <taxon>Thermodesulfobacteriota</taxon>
        <taxon>Desulfuromonadia</taxon>
        <taxon>Desulfuromonadales</taxon>
        <taxon>Syntrophotaleaceae</taxon>
        <taxon>Syntrophotalea</taxon>
    </lineage>
</organism>
<sequence length="62" mass="6975">MNKDTLQQIKGFPNEFHLTNHLFNLFATAYRKLPVYKIQQHTASVATPGQSLTPPEHGVAQV</sequence>
<keyword evidence="2" id="KW-1185">Reference proteome</keyword>
<dbReference type="Proteomes" id="UP000002534">
    <property type="component" value="Chromosome"/>
</dbReference>
<evidence type="ECO:0000313" key="2">
    <source>
        <dbReference type="Proteomes" id="UP000002534"/>
    </source>
</evidence>
<dbReference type="AlphaFoldDB" id="J9U3Y3"/>
<dbReference type="KEGG" id="pca:Pcar_3433"/>
<reference evidence="2" key="1">
    <citation type="submission" date="2005-10" db="EMBL/GenBank/DDBJ databases">
        <title>Complete sequence of Pelobacter carbinolicus DSM 2380.</title>
        <authorList>
            <person name="Copeland A."/>
            <person name="Lucas S."/>
            <person name="Lapidus A."/>
            <person name="Barry K."/>
            <person name="Detter J.C."/>
            <person name="Glavina T."/>
            <person name="Hammon N."/>
            <person name="Israni S."/>
            <person name="Pitluck S."/>
            <person name="Chertkov O."/>
            <person name="Schmutz J."/>
            <person name="Larimer F."/>
            <person name="Land M."/>
            <person name="Kyrpides N."/>
            <person name="Ivanova N."/>
            <person name="Richardson P."/>
        </authorList>
    </citation>
    <scope>NUCLEOTIDE SEQUENCE [LARGE SCALE GENOMIC DNA]</scope>
    <source>
        <strain evidence="2">DSM 2380 / NBRC 103641 / GraBd1</strain>
    </source>
</reference>
<evidence type="ECO:0000313" key="1">
    <source>
        <dbReference type="EMBL" id="AFR67598.1"/>
    </source>
</evidence>
<protein>
    <submittedName>
        <fullName evidence="1">Uncharacterized protein</fullName>
    </submittedName>
</protein>
<name>J9U3Y3_SYNC1</name>